<accession>A0A0C2YPT7</accession>
<dbReference type="EMBL" id="JXSL01000036">
    <property type="protein sequence ID" value="KIL96660.1"/>
    <property type="molecule type" value="Genomic_DNA"/>
</dbReference>
<evidence type="ECO:0000313" key="1">
    <source>
        <dbReference type="EMBL" id="KIL96660.1"/>
    </source>
</evidence>
<protein>
    <submittedName>
        <fullName evidence="1">Uncharacterized protein</fullName>
    </submittedName>
</protein>
<dbReference type="RefSeq" id="WP_009867415.1">
    <property type="nucleotide sequence ID" value="NZ_JXSL01000036.1"/>
</dbReference>
<dbReference type="Proteomes" id="UP000031971">
    <property type="component" value="Unassembled WGS sequence"/>
</dbReference>
<dbReference type="InterPro" id="IPR021388">
    <property type="entry name" value="DUF3024"/>
</dbReference>
<proteinExistence type="predicted"/>
<dbReference type="AlphaFoldDB" id="A0A0C2YPT7"/>
<dbReference type="Pfam" id="PF11225">
    <property type="entry name" value="DUF3024"/>
    <property type="match status" value="1"/>
</dbReference>
<evidence type="ECO:0000313" key="2">
    <source>
        <dbReference type="Proteomes" id="UP000031971"/>
    </source>
</evidence>
<gene>
    <name evidence="1" type="ORF">CCC_01923</name>
</gene>
<name>A0A0C2YPT7_PARME</name>
<comment type="caution">
    <text evidence="1">The sequence shown here is derived from an EMBL/GenBank/DDBJ whole genome shotgun (WGS) entry which is preliminary data.</text>
</comment>
<dbReference type="OrthoDB" id="7304784at2"/>
<reference evidence="1 2" key="1">
    <citation type="submission" date="2015-01" db="EMBL/GenBank/DDBJ databases">
        <title>Genome Sequence of Magnetospirillum magnetotacticum Strain MS-1.</title>
        <authorList>
            <person name="Marinov G.K."/>
            <person name="Smalley M.D."/>
            <person name="DeSalvo G."/>
        </authorList>
    </citation>
    <scope>NUCLEOTIDE SEQUENCE [LARGE SCALE GENOMIC DNA]</scope>
    <source>
        <strain evidence="1 2">MS-1</strain>
    </source>
</reference>
<sequence length="62" mass="7456">MIRHSTWVKNSDAPFTRLDWMGRDRFDVMWHRHTGEWHCFYQGLSLAKALNVIETDNMLHPV</sequence>
<keyword evidence="2" id="KW-1185">Reference proteome</keyword>
<organism evidence="1 2">
    <name type="scientific">Paramagnetospirillum magnetotacticum MS-1</name>
    <dbReference type="NCBI Taxonomy" id="272627"/>
    <lineage>
        <taxon>Bacteria</taxon>
        <taxon>Pseudomonadati</taxon>
        <taxon>Pseudomonadota</taxon>
        <taxon>Alphaproteobacteria</taxon>
        <taxon>Rhodospirillales</taxon>
        <taxon>Magnetospirillaceae</taxon>
        <taxon>Paramagnetospirillum</taxon>
    </lineage>
</organism>